<dbReference type="AlphaFoldDB" id="A0AAW9D6S9"/>
<evidence type="ECO:0000313" key="1">
    <source>
        <dbReference type="EMBL" id="MDW9257610.1"/>
    </source>
</evidence>
<comment type="caution">
    <text evidence="1">The sequence shown here is derived from an EMBL/GenBank/DDBJ whole genome shotgun (WGS) entry which is preliminary data.</text>
</comment>
<dbReference type="Proteomes" id="UP001272137">
    <property type="component" value="Unassembled WGS sequence"/>
</dbReference>
<reference evidence="1" key="1">
    <citation type="submission" date="2018-08" db="EMBL/GenBank/DDBJ databases">
        <title>Identification of Burkholderia cepacia strains that express a Burkholderia pseudomallei-like capsular polysaccharide.</title>
        <authorList>
            <person name="Burtnick M.N."/>
            <person name="Vongsouvath M."/>
            <person name="Newton P."/>
            <person name="Wuthiekanun V."/>
            <person name="Limmathurotsakul D."/>
            <person name="Brett P.J."/>
            <person name="Chantratita N."/>
            <person name="Dance D.A."/>
        </authorList>
    </citation>
    <scope>NUCLEOTIDE SEQUENCE</scope>
    <source>
        <strain evidence="1">SBXCC001</strain>
    </source>
</reference>
<protein>
    <submittedName>
        <fullName evidence="1">Uncharacterized protein</fullName>
    </submittedName>
</protein>
<dbReference type="EMBL" id="QXCT01000002">
    <property type="protein sequence ID" value="MDW9257610.1"/>
    <property type="molecule type" value="Genomic_DNA"/>
</dbReference>
<gene>
    <name evidence="1" type="ORF">C7S16_4133</name>
</gene>
<evidence type="ECO:0000313" key="2">
    <source>
        <dbReference type="Proteomes" id="UP001272137"/>
    </source>
</evidence>
<sequence>MEDIFPFPDDKSSEKYMSPHHFRRCVIRHFPNKLGVSQ</sequence>
<organism evidence="1 2">
    <name type="scientific">Burkholderia thailandensis</name>
    <dbReference type="NCBI Taxonomy" id="57975"/>
    <lineage>
        <taxon>Bacteria</taxon>
        <taxon>Pseudomonadati</taxon>
        <taxon>Pseudomonadota</taxon>
        <taxon>Betaproteobacteria</taxon>
        <taxon>Burkholderiales</taxon>
        <taxon>Burkholderiaceae</taxon>
        <taxon>Burkholderia</taxon>
        <taxon>pseudomallei group</taxon>
    </lineage>
</organism>
<accession>A0AAW9D6S9</accession>
<name>A0AAW9D6S9_BURTH</name>
<proteinExistence type="predicted"/>